<keyword evidence="3" id="KW-0067">ATP-binding</keyword>
<dbReference type="PANTHER" id="PTHR34698:SF2">
    <property type="entry name" value="5-OXOPROLINASE SUBUNIT B"/>
    <property type="match status" value="1"/>
</dbReference>
<evidence type="ECO:0000259" key="4">
    <source>
        <dbReference type="SMART" id="SM00796"/>
    </source>
</evidence>
<keyword evidence="6" id="KW-1185">Reference proteome</keyword>
<dbReference type="InterPro" id="IPR010016">
    <property type="entry name" value="PxpB"/>
</dbReference>
<evidence type="ECO:0000313" key="6">
    <source>
        <dbReference type="Proteomes" id="UP000191418"/>
    </source>
</evidence>
<dbReference type="InterPro" id="IPR003833">
    <property type="entry name" value="CT_C_D"/>
</dbReference>
<keyword evidence="1" id="KW-0547">Nucleotide-binding</keyword>
<evidence type="ECO:0000256" key="2">
    <source>
        <dbReference type="ARBA" id="ARBA00022801"/>
    </source>
</evidence>
<comment type="caution">
    <text evidence="5">The sequence shown here is derived from an EMBL/GenBank/DDBJ whole genome shotgun (WGS) entry which is preliminary data.</text>
</comment>
<accession>A0A1T4SHD2</accession>
<dbReference type="InterPro" id="IPR029000">
    <property type="entry name" value="Cyclophilin-like_dom_sf"/>
</dbReference>
<dbReference type="SMART" id="SM00796">
    <property type="entry name" value="AHS1"/>
    <property type="match status" value="1"/>
</dbReference>
<dbReference type="Pfam" id="PF02682">
    <property type="entry name" value="CT_C_D"/>
    <property type="match status" value="1"/>
</dbReference>
<dbReference type="Gene3D" id="3.30.1360.40">
    <property type="match status" value="1"/>
</dbReference>
<reference evidence="5 6" key="1">
    <citation type="submission" date="2017-01" db="EMBL/GenBank/DDBJ databases">
        <title>Genome Sequencing of a Marine Spirillum, Oceanospirillum multiglobuliferum ATCC 33336, from Japan.</title>
        <authorList>
            <person name="Carney J.G."/>
            <person name="Trachtenberg A.M."/>
            <person name="Rheaume B.A."/>
            <person name="Linnane J.D."/>
            <person name="Pitts N.L."/>
            <person name="Mykles D.L."/>
            <person name="Maclea K.S."/>
        </authorList>
    </citation>
    <scope>NUCLEOTIDE SEQUENCE [LARGE SCALE GENOMIC DNA]</scope>
    <source>
        <strain evidence="5 6">ATCC 33336</strain>
    </source>
</reference>
<name>A0A1T4SHD2_9GAMM</name>
<gene>
    <name evidence="5" type="ORF">BTE48_15300</name>
</gene>
<sequence length="232" mass="25224">MYPIETASVNTLIIYFAHTPSVKVSALIANAAEKIKQQLPAVTDLIPAYTSLLVCYDLLKIDAAQLRLQLEQILQNLELDSLPANSGKLLEIPVYYSTETGIDLLPLAKAKNLSVEEVIALHCGQEYRVAAIGFAPGFAYLGDLPEALAQARHSTPRLSVPAGSVAIANRQTAVYPLTSPGGWHLIGRTTTAMFDRSLPSLCPVKMGDRVRFYSISKEQFLDQGGQLKQEAV</sequence>
<dbReference type="STRING" id="64969.SAMN02745127_03075"/>
<dbReference type="GO" id="GO:0016787">
    <property type="term" value="F:hydrolase activity"/>
    <property type="evidence" value="ECO:0007669"/>
    <property type="project" value="UniProtKB-KW"/>
</dbReference>
<dbReference type="NCBIfam" id="TIGR00370">
    <property type="entry name" value="5-oxoprolinase subunit PxpB"/>
    <property type="match status" value="1"/>
</dbReference>
<evidence type="ECO:0000256" key="1">
    <source>
        <dbReference type="ARBA" id="ARBA00022741"/>
    </source>
</evidence>
<evidence type="ECO:0000256" key="3">
    <source>
        <dbReference type="ARBA" id="ARBA00022840"/>
    </source>
</evidence>
<protein>
    <recommendedName>
        <fullName evidence="4">Carboxyltransferase domain-containing protein</fullName>
    </recommendedName>
</protein>
<evidence type="ECO:0000313" key="5">
    <source>
        <dbReference type="EMBL" id="OPX54230.1"/>
    </source>
</evidence>
<proteinExistence type="predicted"/>
<dbReference type="GO" id="GO:0005524">
    <property type="term" value="F:ATP binding"/>
    <property type="evidence" value="ECO:0007669"/>
    <property type="project" value="UniProtKB-KW"/>
</dbReference>
<keyword evidence="2" id="KW-0378">Hydrolase</keyword>
<dbReference type="SUPFAM" id="SSF50891">
    <property type="entry name" value="Cyclophilin-like"/>
    <property type="match status" value="1"/>
</dbReference>
<dbReference type="RefSeq" id="WP_078746581.1">
    <property type="nucleotide sequence ID" value="NZ_FUXG01000033.1"/>
</dbReference>
<dbReference type="EMBL" id="MTSM01000032">
    <property type="protein sequence ID" value="OPX54230.1"/>
    <property type="molecule type" value="Genomic_DNA"/>
</dbReference>
<dbReference type="Gene3D" id="2.40.100.10">
    <property type="entry name" value="Cyclophilin-like"/>
    <property type="match status" value="1"/>
</dbReference>
<dbReference type="OrthoDB" id="9778567at2"/>
<dbReference type="SUPFAM" id="SSF160467">
    <property type="entry name" value="PH0987 N-terminal domain-like"/>
    <property type="match status" value="1"/>
</dbReference>
<dbReference type="PANTHER" id="PTHR34698">
    <property type="entry name" value="5-OXOPROLINASE SUBUNIT B"/>
    <property type="match status" value="1"/>
</dbReference>
<feature type="domain" description="Carboxyltransferase" evidence="4">
    <location>
        <begin position="2"/>
        <end position="202"/>
    </location>
</feature>
<dbReference type="AlphaFoldDB" id="A0A1T4SHD2"/>
<organism evidence="5 6">
    <name type="scientific">Oceanospirillum multiglobuliferum</name>
    <dbReference type="NCBI Taxonomy" id="64969"/>
    <lineage>
        <taxon>Bacteria</taxon>
        <taxon>Pseudomonadati</taxon>
        <taxon>Pseudomonadota</taxon>
        <taxon>Gammaproteobacteria</taxon>
        <taxon>Oceanospirillales</taxon>
        <taxon>Oceanospirillaceae</taxon>
        <taxon>Oceanospirillum</taxon>
    </lineage>
</organism>
<dbReference type="Proteomes" id="UP000191418">
    <property type="component" value="Unassembled WGS sequence"/>
</dbReference>